<gene>
    <name evidence="3" type="ORF">IAC75_04800</name>
</gene>
<dbReference type="PROSITE" id="PS50106">
    <property type="entry name" value="PDZ"/>
    <property type="match status" value="1"/>
</dbReference>
<dbReference type="Proteomes" id="UP000886812">
    <property type="component" value="Unassembled WGS sequence"/>
</dbReference>
<keyword evidence="1" id="KW-0732">Signal</keyword>
<dbReference type="Pfam" id="PF13180">
    <property type="entry name" value="PDZ_2"/>
    <property type="match status" value="1"/>
</dbReference>
<feature type="domain" description="PDZ" evidence="2">
    <location>
        <begin position="32"/>
        <end position="101"/>
    </location>
</feature>
<accession>A0A9D1T1S4</accession>
<evidence type="ECO:0000256" key="1">
    <source>
        <dbReference type="SAM" id="SignalP"/>
    </source>
</evidence>
<feature type="chain" id="PRO_5039323214" evidence="1">
    <location>
        <begin position="20"/>
        <end position="314"/>
    </location>
</feature>
<dbReference type="InterPro" id="IPR036034">
    <property type="entry name" value="PDZ_sf"/>
</dbReference>
<dbReference type="EMBL" id="DVOG01000127">
    <property type="protein sequence ID" value="HIV04452.1"/>
    <property type="molecule type" value="Genomic_DNA"/>
</dbReference>
<dbReference type="SUPFAM" id="SSF50156">
    <property type="entry name" value="PDZ domain-like"/>
    <property type="match status" value="1"/>
</dbReference>
<reference evidence="3" key="1">
    <citation type="submission" date="2020-10" db="EMBL/GenBank/DDBJ databases">
        <authorList>
            <person name="Gilroy R."/>
        </authorList>
    </citation>
    <scope>NUCLEOTIDE SEQUENCE</scope>
    <source>
        <strain evidence="3">10669</strain>
    </source>
</reference>
<reference evidence="3" key="2">
    <citation type="journal article" date="2021" name="PeerJ">
        <title>Extensive microbial diversity within the chicken gut microbiome revealed by metagenomics and culture.</title>
        <authorList>
            <person name="Gilroy R."/>
            <person name="Ravi A."/>
            <person name="Getino M."/>
            <person name="Pursley I."/>
            <person name="Horton D.L."/>
            <person name="Alikhan N.F."/>
            <person name="Baker D."/>
            <person name="Gharbi K."/>
            <person name="Hall N."/>
            <person name="Watson M."/>
            <person name="Adriaenssens E.M."/>
            <person name="Foster-Nyarko E."/>
            <person name="Jarju S."/>
            <person name="Secka A."/>
            <person name="Antonio M."/>
            <person name="Oren A."/>
            <person name="Chaudhuri R.R."/>
            <person name="La Ragione R."/>
            <person name="Hildebrand F."/>
            <person name="Pallen M.J."/>
        </authorList>
    </citation>
    <scope>NUCLEOTIDE SEQUENCE</scope>
    <source>
        <strain evidence="3">10669</strain>
    </source>
</reference>
<evidence type="ECO:0000259" key="2">
    <source>
        <dbReference type="PROSITE" id="PS50106"/>
    </source>
</evidence>
<organism evidence="3 4">
    <name type="scientific">Candidatus Spyradosoma merdigallinarum</name>
    <dbReference type="NCBI Taxonomy" id="2840950"/>
    <lineage>
        <taxon>Bacteria</taxon>
        <taxon>Pseudomonadati</taxon>
        <taxon>Verrucomicrobiota</taxon>
        <taxon>Opitutia</taxon>
        <taxon>Opitutia incertae sedis</taxon>
        <taxon>Candidatus Spyradosoma</taxon>
    </lineage>
</organism>
<protein>
    <submittedName>
        <fullName evidence="3">PDZ domain-containing protein</fullName>
    </submittedName>
</protein>
<feature type="signal peptide" evidence="1">
    <location>
        <begin position="1"/>
        <end position="19"/>
    </location>
</feature>
<comment type="caution">
    <text evidence="3">The sequence shown here is derived from an EMBL/GenBank/DDBJ whole genome shotgun (WGS) entry which is preliminary data.</text>
</comment>
<dbReference type="SMART" id="SM00228">
    <property type="entry name" value="PDZ"/>
    <property type="match status" value="1"/>
</dbReference>
<evidence type="ECO:0000313" key="3">
    <source>
        <dbReference type="EMBL" id="HIV04452.1"/>
    </source>
</evidence>
<sequence>MKALMFAGAFPLCAVPVLAESAVPAAQIQPAAVPAEKENPGENVVVSYSYVGVALDTMPAATFRENSRPGVQAVYVLKNSPADKAGIKSGDVLLSLDGQKLFFPNQFSALVRSYPPGSRIEIVLMRGGEQLSRTVTVGERRIVASKRASAKDDVRIYINGRELSLTDSSQLGGWISLTPNGILIRNDWDVPEEFRRIVKRVHAKLPNSQEMLSSLRKQYEDARRAAVGKARQTFSQVFFGNGNSVIIVGDESGRQVTVSRAGDDDILFRGSCATQEEIDAIPEEAKKIIDSFTVLKPMPVVEKTPENAASAAAE</sequence>
<dbReference type="InterPro" id="IPR001478">
    <property type="entry name" value="PDZ"/>
</dbReference>
<dbReference type="Gene3D" id="2.30.42.10">
    <property type="match status" value="1"/>
</dbReference>
<dbReference type="AlphaFoldDB" id="A0A9D1T1S4"/>
<name>A0A9D1T1S4_9BACT</name>
<evidence type="ECO:0000313" key="4">
    <source>
        <dbReference type="Proteomes" id="UP000886812"/>
    </source>
</evidence>
<proteinExistence type="predicted"/>